<proteinExistence type="predicted"/>
<evidence type="ECO:0000313" key="1">
    <source>
        <dbReference type="EMBL" id="KAJ9121989.1"/>
    </source>
</evidence>
<name>A0ACC2XD59_9TREE</name>
<keyword evidence="2" id="KW-1185">Reference proteome</keyword>
<evidence type="ECO:0000313" key="2">
    <source>
        <dbReference type="Proteomes" id="UP001234202"/>
    </source>
</evidence>
<protein>
    <submittedName>
        <fullName evidence="1">Uncharacterized protein</fullName>
    </submittedName>
</protein>
<organism evidence="1 2">
    <name type="scientific">Naganishia onofrii</name>
    <dbReference type="NCBI Taxonomy" id="1851511"/>
    <lineage>
        <taxon>Eukaryota</taxon>
        <taxon>Fungi</taxon>
        <taxon>Dikarya</taxon>
        <taxon>Basidiomycota</taxon>
        <taxon>Agaricomycotina</taxon>
        <taxon>Tremellomycetes</taxon>
        <taxon>Filobasidiales</taxon>
        <taxon>Filobasidiaceae</taxon>
        <taxon>Naganishia</taxon>
    </lineage>
</organism>
<dbReference type="EMBL" id="JASBWV010000016">
    <property type="protein sequence ID" value="KAJ9121989.1"/>
    <property type="molecule type" value="Genomic_DNA"/>
</dbReference>
<accession>A0ACC2XD59</accession>
<gene>
    <name evidence="1" type="ORF">QFC24_004572</name>
</gene>
<dbReference type="Proteomes" id="UP001234202">
    <property type="component" value="Unassembled WGS sequence"/>
</dbReference>
<comment type="caution">
    <text evidence="1">The sequence shown here is derived from an EMBL/GenBank/DDBJ whole genome shotgun (WGS) entry which is preliminary data.</text>
</comment>
<reference evidence="1" key="1">
    <citation type="submission" date="2023-04" db="EMBL/GenBank/DDBJ databases">
        <title>Draft Genome sequencing of Naganishia species isolated from polar environments using Oxford Nanopore Technology.</title>
        <authorList>
            <person name="Leo P."/>
            <person name="Venkateswaran K."/>
        </authorList>
    </citation>
    <scope>NUCLEOTIDE SEQUENCE</scope>
    <source>
        <strain evidence="1">DBVPG 5303</strain>
    </source>
</reference>
<sequence length="316" mass="35033">MLIGKQTNAVCCHCLHLAPTNWKLDKTTLSQAPPLPYHRIRNMSTSSAYPFPFAKRVVHSAYCQELMAKLVDKSPCFGKFQSESGAKVLHDYVDFSNAIYRWKVRRELQEGYRLLEKLKYKGQESGSILGLVKLLLQSLLEDPVEEETIIDRYVDILDHVNERDWAEKILIVVWEYIFAPLTASGALKRYEKLIQAGKDGDSDSTRSVSSQPSSNQVSNETTSSQGVAPSLEITQGPARNAAAAISAYRVTKERKGHRSWRGFGTAARMKSLLSRVESIDDPNPGESSFDTYLFSGKGTGTDGPPTTRQPPSTAGG</sequence>